<evidence type="ECO:0000256" key="6">
    <source>
        <dbReference type="ARBA" id="ARBA00022989"/>
    </source>
</evidence>
<evidence type="ECO:0000256" key="4">
    <source>
        <dbReference type="ARBA" id="ARBA00022737"/>
    </source>
</evidence>
<evidence type="ECO:0000256" key="7">
    <source>
        <dbReference type="ARBA" id="ARBA00023128"/>
    </source>
</evidence>
<keyword evidence="8 9" id="KW-0472">Membrane</keyword>
<evidence type="ECO:0000256" key="5">
    <source>
        <dbReference type="ARBA" id="ARBA00022787"/>
    </source>
</evidence>
<dbReference type="PANTHER" id="PTHR10780">
    <property type="entry name" value="MITOCHONDRIAL CARRIER HOMOLOG"/>
    <property type="match status" value="1"/>
</dbReference>
<dbReference type="SUPFAM" id="SSF103506">
    <property type="entry name" value="Mitochondrial carrier"/>
    <property type="match status" value="1"/>
</dbReference>
<dbReference type="AlphaFoldDB" id="B4NCW9"/>
<sequence>MNIANGGGDADNDAEIRRQMERFLMRMEGATDDMDVEDDEEGLYDLYDEMDIADDFDLEEQEIEQDREPMPQESHDNSAGQQSLEHEPNEYVRFCTRLTVSTLLYPYDYARTLIQLGHEPMPHMVYQVWKFKPICLLPGVHKYVQYIKRCDGFAGLYRGLLPRVLGTTVGFLFSDILLKFLCIRPYNSGPKKGAHPFREYAWNLFRDSIRLATASVLSYPFHLVMVRQAASFVGKEKVFETLQSSVKYIFEQDGIVGFYAGFVPKLIAEMTVLVVTSTMAYIFFRSGDDGYHYKAGVVQLMTTFATYPLEVASSCMACSGTPLAAGAPPRMPIYVDWIDCLTDLYARGEHTRGIHLFWRTIPRFQISTGLLDGAPYVRAP</sequence>
<dbReference type="eggNOG" id="KOG2745">
    <property type="taxonomic scope" value="Eukaryota"/>
</dbReference>
<keyword evidence="4" id="KW-0677">Repeat</keyword>
<evidence type="ECO:0000256" key="10">
    <source>
        <dbReference type="RuleBase" id="RU000488"/>
    </source>
</evidence>
<dbReference type="Pfam" id="PF00153">
    <property type="entry name" value="Mito_carr"/>
    <property type="match status" value="2"/>
</dbReference>
<evidence type="ECO:0000256" key="11">
    <source>
        <dbReference type="SAM" id="MobiDB-lite"/>
    </source>
</evidence>
<feature type="repeat" description="Solcar" evidence="9">
    <location>
        <begin position="198"/>
        <end position="286"/>
    </location>
</feature>
<dbReference type="OrthoDB" id="10253709at2759"/>
<keyword evidence="5" id="KW-1000">Mitochondrion outer membrane</keyword>
<evidence type="ECO:0000256" key="8">
    <source>
        <dbReference type="ARBA" id="ARBA00023136"/>
    </source>
</evidence>
<keyword evidence="13" id="KW-1185">Reference proteome</keyword>
<keyword evidence="7" id="KW-0496">Mitochondrion</keyword>
<protein>
    <submittedName>
        <fullName evidence="12">Uncharacterized protein</fullName>
    </submittedName>
</protein>
<dbReference type="EMBL" id="CH964239">
    <property type="protein sequence ID" value="EDW82678.2"/>
    <property type="molecule type" value="Genomic_DNA"/>
</dbReference>
<keyword evidence="6" id="KW-1133">Transmembrane helix</keyword>
<reference evidence="12 13" key="1">
    <citation type="journal article" date="2007" name="Nature">
        <title>Evolution of genes and genomes on the Drosophila phylogeny.</title>
        <authorList>
            <consortium name="Drosophila 12 Genomes Consortium"/>
            <person name="Clark A.G."/>
            <person name="Eisen M.B."/>
            <person name="Smith D.R."/>
            <person name="Bergman C.M."/>
            <person name="Oliver B."/>
            <person name="Markow T.A."/>
            <person name="Kaufman T.C."/>
            <person name="Kellis M."/>
            <person name="Gelbart W."/>
            <person name="Iyer V.N."/>
            <person name="Pollard D.A."/>
            <person name="Sackton T.B."/>
            <person name="Larracuente A.M."/>
            <person name="Singh N.D."/>
            <person name="Abad J.P."/>
            <person name="Abt D.N."/>
            <person name="Adryan B."/>
            <person name="Aguade M."/>
            <person name="Akashi H."/>
            <person name="Anderson W.W."/>
            <person name="Aquadro C.F."/>
            <person name="Ardell D.H."/>
            <person name="Arguello R."/>
            <person name="Artieri C.G."/>
            <person name="Barbash D.A."/>
            <person name="Barker D."/>
            <person name="Barsanti P."/>
            <person name="Batterham P."/>
            <person name="Batzoglou S."/>
            <person name="Begun D."/>
            <person name="Bhutkar A."/>
            <person name="Blanco E."/>
            <person name="Bosak S.A."/>
            <person name="Bradley R.K."/>
            <person name="Brand A.D."/>
            <person name="Brent M.R."/>
            <person name="Brooks A.N."/>
            <person name="Brown R.H."/>
            <person name="Butlin R.K."/>
            <person name="Caggese C."/>
            <person name="Calvi B.R."/>
            <person name="Bernardo de Carvalho A."/>
            <person name="Caspi A."/>
            <person name="Castrezana S."/>
            <person name="Celniker S.E."/>
            <person name="Chang J.L."/>
            <person name="Chapple C."/>
            <person name="Chatterji S."/>
            <person name="Chinwalla A."/>
            <person name="Civetta A."/>
            <person name="Clifton S.W."/>
            <person name="Comeron J.M."/>
            <person name="Costello J.C."/>
            <person name="Coyne J.A."/>
            <person name="Daub J."/>
            <person name="David R.G."/>
            <person name="Delcher A.L."/>
            <person name="Delehaunty K."/>
            <person name="Do C.B."/>
            <person name="Ebling H."/>
            <person name="Edwards K."/>
            <person name="Eickbush T."/>
            <person name="Evans J.D."/>
            <person name="Filipski A."/>
            <person name="Findeiss S."/>
            <person name="Freyhult E."/>
            <person name="Fulton L."/>
            <person name="Fulton R."/>
            <person name="Garcia A.C."/>
            <person name="Gardiner A."/>
            <person name="Garfield D.A."/>
            <person name="Garvin B.E."/>
            <person name="Gibson G."/>
            <person name="Gilbert D."/>
            <person name="Gnerre S."/>
            <person name="Godfrey J."/>
            <person name="Good R."/>
            <person name="Gotea V."/>
            <person name="Gravely B."/>
            <person name="Greenberg A.J."/>
            <person name="Griffiths-Jones S."/>
            <person name="Gross S."/>
            <person name="Guigo R."/>
            <person name="Gustafson E.A."/>
            <person name="Haerty W."/>
            <person name="Hahn M.W."/>
            <person name="Halligan D.L."/>
            <person name="Halpern A.L."/>
            <person name="Halter G.M."/>
            <person name="Han M.V."/>
            <person name="Heger A."/>
            <person name="Hillier L."/>
            <person name="Hinrichs A.S."/>
            <person name="Holmes I."/>
            <person name="Hoskins R.A."/>
            <person name="Hubisz M.J."/>
            <person name="Hultmark D."/>
            <person name="Huntley M.A."/>
            <person name="Jaffe D.B."/>
            <person name="Jagadeeshan S."/>
            <person name="Jeck W.R."/>
            <person name="Johnson J."/>
            <person name="Jones C.D."/>
            <person name="Jordan W.C."/>
            <person name="Karpen G.H."/>
            <person name="Kataoka E."/>
            <person name="Keightley P.D."/>
            <person name="Kheradpour P."/>
            <person name="Kirkness E.F."/>
            <person name="Koerich L.B."/>
            <person name="Kristiansen K."/>
            <person name="Kudrna D."/>
            <person name="Kulathinal R.J."/>
            <person name="Kumar S."/>
            <person name="Kwok R."/>
            <person name="Lander E."/>
            <person name="Langley C.H."/>
            <person name="Lapoint R."/>
            <person name="Lazzaro B.P."/>
            <person name="Lee S.J."/>
            <person name="Levesque L."/>
            <person name="Li R."/>
            <person name="Lin C.F."/>
            <person name="Lin M.F."/>
            <person name="Lindblad-Toh K."/>
            <person name="Llopart A."/>
            <person name="Long M."/>
            <person name="Low L."/>
            <person name="Lozovsky E."/>
            <person name="Lu J."/>
            <person name="Luo M."/>
            <person name="Machado C.A."/>
            <person name="Makalowski W."/>
            <person name="Marzo M."/>
            <person name="Matsuda M."/>
            <person name="Matzkin L."/>
            <person name="McAllister B."/>
            <person name="McBride C.S."/>
            <person name="McKernan B."/>
            <person name="McKernan K."/>
            <person name="Mendez-Lago M."/>
            <person name="Minx P."/>
            <person name="Mollenhauer M.U."/>
            <person name="Montooth K."/>
            <person name="Mount S.M."/>
            <person name="Mu X."/>
            <person name="Myers E."/>
            <person name="Negre B."/>
            <person name="Newfeld S."/>
            <person name="Nielsen R."/>
            <person name="Noor M.A."/>
            <person name="O'Grady P."/>
            <person name="Pachter L."/>
            <person name="Papaceit M."/>
            <person name="Parisi M.J."/>
            <person name="Parisi M."/>
            <person name="Parts L."/>
            <person name="Pedersen J.S."/>
            <person name="Pesole G."/>
            <person name="Phillippy A.M."/>
            <person name="Ponting C.P."/>
            <person name="Pop M."/>
            <person name="Porcelli D."/>
            <person name="Powell J.R."/>
            <person name="Prohaska S."/>
            <person name="Pruitt K."/>
            <person name="Puig M."/>
            <person name="Quesneville H."/>
            <person name="Ram K.R."/>
            <person name="Rand D."/>
            <person name="Rasmussen M.D."/>
            <person name="Reed L.K."/>
            <person name="Reenan R."/>
            <person name="Reily A."/>
            <person name="Remington K.A."/>
            <person name="Rieger T.T."/>
            <person name="Ritchie M.G."/>
            <person name="Robin C."/>
            <person name="Rogers Y.H."/>
            <person name="Rohde C."/>
            <person name="Rozas J."/>
            <person name="Rubenfield M.J."/>
            <person name="Ruiz A."/>
            <person name="Russo S."/>
            <person name="Salzberg S.L."/>
            <person name="Sanchez-Gracia A."/>
            <person name="Saranga D.J."/>
            <person name="Sato H."/>
            <person name="Schaeffer S.W."/>
            <person name="Schatz M.C."/>
            <person name="Schlenke T."/>
            <person name="Schwartz R."/>
            <person name="Segarra C."/>
            <person name="Singh R.S."/>
            <person name="Sirot L."/>
            <person name="Sirota M."/>
            <person name="Sisneros N.B."/>
            <person name="Smith C.D."/>
            <person name="Smith T.F."/>
            <person name="Spieth J."/>
            <person name="Stage D.E."/>
            <person name="Stark A."/>
            <person name="Stephan W."/>
            <person name="Strausberg R.L."/>
            <person name="Strempel S."/>
            <person name="Sturgill D."/>
            <person name="Sutton G."/>
            <person name="Sutton G.G."/>
            <person name="Tao W."/>
            <person name="Teichmann S."/>
            <person name="Tobari Y.N."/>
            <person name="Tomimura Y."/>
            <person name="Tsolas J.M."/>
            <person name="Valente V.L."/>
            <person name="Venter E."/>
            <person name="Venter J.C."/>
            <person name="Vicario S."/>
            <person name="Vieira F.G."/>
            <person name="Vilella A.J."/>
            <person name="Villasante A."/>
            <person name="Walenz B."/>
            <person name="Wang J."/>
            <person name="Wasserman M."/>
            <person name="Watts T."/>
            <person name="Wilson D."/>
            <person name="Wilson R.K."/>
            <person name="Wing R.A."/>
            <person name="Wolfner M.F."/>
            <person name="Wong A."/>
            <person name="Wong G.K."/>
            <person name="Wu C.I."/>
            <person name="Wu G."/>
            <person name="Yamamoto D."/>
            <person name="Yang H.P."/>
            <person name="Yang S.P."/>
            <person name="Yorke J.A."/>
            <person name="Yoshida K."/>
            <person name="Zdobnov E."/>
            <person name="Zhang P."/>
            <person name="Zhang Y."/>
            <person name="Zimin A.V."/>
            <person name="Baldwin J."/>
            <person name="Abdouelleil A."/>
            <person name="Abdulkadir J."/>
            <person name="Abebe A."/>
            <person name="Abera B."/>
            <person name="Abreu J."/>
            <person name="Acer S.C."/>
            <person name="Aftuck L."/>
            <person name="Alexander A."/>
            <person name="An P."/>
            <person name="Anderson E."/>
            <person name="Anderson S."/>
            <person name="Arachi H."/>
            <person name="Azer M."/>
            <person name="Bachantsang P."/>
            <person name="Barry A."/>
            <person name="Bayul T."/>
            <person name="Berlin A."/>
            <person name="Bessette D."/>
            <person name="Bloom T."/>
            <person name="Blye J."/>
            <person name="Boguslavskiy L."/>
            <person name="Bonnet C."/>
            <person name="Boukhgalter B."/>
            <person name="Bourzgui I."/>
            <person name="Brown A."/>
            <person name="Cahill P."/>
            <person name="Channer S."/>
            <person name="Cheshatsang Y."/>
            <person name="Chuda L."/>
            <person name="Citroen M."/>
            <person name="Collymore A."/>
            <person name="Cooke P."/>
            <person name="Costello M."/>
            <person name="D'Aco K."/>
            <person name="Daza R."/>
            <person name="De Haan G."/>
            <person name="DeGray S."/>
            <person name="DeMaso C."/>
            <person name="Dhargay N."/>
            <person name="Dooley K."/>
            <person name="Dooley E."/>
            <person name="Doricent M."/>
            <person name="Dorje P."/>
            <person name="Dorjee K."/>
            <person name="Dupes A."/>
            <person name="Elong R."/>
            <person name="Falk J."/>
            <person name="Farina A."/>
            <person name="Faro S."/>
            <person name="Ferguson D."/>
            <person name="Fisher S."/>
            <person name="Foley C.D."/>
            <person name="Franke A."/>
            <person name="Friedrich D."/>
            <person name="Gadbois L."/>
            <person name="Gearin G."/>
            <person name="Gearin C.R."/>
            <person name="Giannoukos G."/>
            <person name="Goode T."/>
            <person name="Graham J."/>
            <person name="Grandbois E."/>
            <person name="Grewal S."/>
            <person name="Gyaltsen K."/>
            <person name="Hafez N."/>
            <person name="Hagos B."/>
            <person name="Hall J."/>
            <person name="Henson C."/>
            <person name="Hollinger A."/>
            <person name="Honan T."/>
            <person name="Huard M.D."/>
            <person name="Hughes L."/>
            <person name="Hurhula B."/>
            <person name="Husby M.E."/>
            <person name="Kamat A."/>
            <person name="Kanga B."/>
            <person name="Kashin S."/>
            <person name="Khazanovich D."/>
            <person name="Kisner P."/>
            <person name="Lance K."/>
            <person name="Lara M."/>
            <person name="Lee W."/>
            <person name="Lennon N."/>
            <person name="Letendre F."/>
            <person name="LeVine R."/>
            <person name="Lipovsky A."/>
            <person name="Liu X."/>
            <person name="Liu J."/>
            <person name="Liu S."/>
            <person name="Lokyitsang T."/>
            <person name="Lokyitsang Y."/>
            <person name="Lubonja R."/>
            <person name="Lui A."/>
            <person name="MacDonald P."/>
            <person name="Magnisalis V."/>
            <person name="Maru K."/>
            <person name="Matthews C."/>
            <person name="McCusker W."/>
            <person name="McDonough S."/>
            <person name="Mehta T."/>
            <person name="Meldrim J."/>
            <person name="Meneus L."/>
            <person name="Mihai O."/>
            <person name="Mihalev A."/>
            <person name="Mihova T."/>
            <person name="Mittelman R."/>
            <person name="Mlenga V."/>
            <person name="Montmayeur A."/>
            <person name="Mulrain L."/>
            <person name="Navidi A."/>
            <person name="Naylor J."/>
            <person name="Negash T."/>
            <person name="Nguyen T."/>
            <person name="Nguyen N."/>
            <person name="Nicol R."/>
            <person name="Norbu C."/>
            <person name="Norbu N."/>
            <person name="Novod N."/>
            <person name="O'Neill B."/>
            <person name="Osman S."/>
            <person name="Markiewicz E."/>
            <person name="Oyono O.L."/>
            <person name="Patti C."/>
            <person name="Phunkhang P."/>
            <person name="Pierre F."/>
            <person name="Priest M."/>
            <person name="Raghuraman S."/>
            <person name="Rege F."/>
            <person name="Reyes R."/>
            <person name="Rise C."/>
            <person name="Rogov P."/>
            <person name="Ross K."/>
            <person name="Ryan E."/>
            <person name="Settipalli S."/>
            <person name="Shea T."/>
            <person name="Sherpa N."/>
            <person name="Shi L."/>
            <person name="Shih D."/>
            <person name="Sparrow T."/>
            <person name="Spaulding J."/>
            <person name="Stalker J."/>
            <person name="Stange-Thomann N."/>
            <person name="Stavropoulos S."/>
            <person name="Stone C."/>
            <person name="Strader C."/>
            <person name="Tesfaye S."/>
            <person name="Thomson T."/>
            <person name="Thoulutsang Y."/>
            <person name="Thoulutsang D."/>
            <person name="Topham K."/>
            <person name="Topping I."/>
            <person name="Tsamla T."/>
            <person name="Vassiliev H."/>
            <person name="Vo A."/>
            <person name="Wangchuk T."/>
            <person name="Wangdi T."/>
            <person name="Weiand M."/>
            <person name="Wilkinson J."/>
            <person name="Wilson A."/>
            <person name="Yadav S."/>
            <person name="Young G."/>
            <person name="Yu Q."/>
            <person name="Zembek L."/>
            <person name="Zhong D."/>
            <person name="Zimmer A."/>
            <person name="Zwirko Z."/>
            <person name="Jaffe D.B."/>
            <person name="Alvarez P."/>
            <person name="Brockman W."/>
            <person name="Butler J."/>
            <person name="Chin C."/>
            <person name="Gnerre S."/>
            <person name="Grabherr M."/>
            <person name="Kleber M."/>
            <person name="Mauceli E."/>
            <person name="MacCallum I."/>
        </authorList>
    </citation>
    <scope>NUCLEOTIDE SEQUENCE [LARGE SCALE GENOMIC DNA]</scope>
    <source>
        <strain evidence="13">Tucson 14030-0811.24</strain>
    </source>
</reference>
<evidence type="ECO:0000256" key="1">
    <source>
        <dbReference type="ARBA" id="ARBA00004374"/>
    </source>
</evidence>
<dbReference type="InterPro" id="IPR023395">
    <property type="entry name" value="MCP_dom_sf"/>
</dbReference>
<feature type="compositionally biased region" description="Basic and acidic residues" evidence="11">
    <location>
        <begin position="64"/>
        <end position="76"/>
    </location>
</feature>
<organism evidence="12 13">
    <name type="scientific">Drosophila willistoni</name>
    <name type="common">Fruit fly</name>
    <dbReference type="NCBI Taxonomy" id="7260"/>
    <lineage>
        <taxon>Eukaryota</taxon>
        <taxon>Metazoa</taxon>
        <taxon>Ecdysozoa</taxon>
        <taxon>Arthropoda</taxon>
        <taxon>Hexapoda</taxon>
        <taxon>Insecta</taxon>
        <taxon>Pterygota</taxon>
        <taxon>Neoptera</taxon>
        <taxon>Endopterygota</taxon>
        <taxon>Diptera</taxon>
        <taxon>Brachycera</taxon>
        <taxon>Muscomorpha</taxon>
        <taxon>Ephydroidea</taxon>
        <taxon>Drosophilidae</taxon>
        <taxon>Drosophila</taxon>
        <taxon>Sophophora</taxon>
    </lineage>
</organism>
<evidence type="ECO:0000256" key="3">
    <source>
        <dbReference type="ARBA" id="ARBA00022692"/>
    </source>
</evidence>
<comment type="subcellular location">
    <subcellularLocation>
        <location evidence="1">Mitochondrion outer membrane</location>
        <topology evidence="1">Multi-pass membrane protein</topology>
    </subcellularLocation>
</comment>
<keyword evidence="10" id="KW-0813">Transport</keyword>
<feature type="region of interest" description="Disordered" evidence="11">
    <location>
        <begin position="62"/>
        <end position="86"/>
    </location>
</feature>
<dbReference type="InterPro" id="IPR018108">
    <property type="entry name" value="MCP_transmembrane"/>
</dbReference>
<dbReference type="InParanoid" id="B4NCW9"/>
<proteinExistence type="inferred from homology"/>
<evidence type="ECO:0000313" key="13">
    <source>
        <dbReference type="Proteomes" id="UP000007798"/>
    </source>
</evidence>
<dbReference type="HOGENOM" id="CLU_058300_0_0_1"/>
<name>B4NCW9_DROWI</name>
<dbReference type="Gene3D" id="1.50.40.10">
    <property type="entry name" value="Mitochondrial carrier domain"/>
    <property type="match status" value="1"/>
</dbReference>
<evidence type="ECO:0000256" key="9">
    <source>
        <dbReference type="PROSITE-ProRule" id="PRU00282"/>
    </source>
</evidence>
<comment type="similarity">
    <text evidence="2 10">Belongs to the mitochondrial carrier (TC 2.A.29) family.</text>
</comment>
<dbReference type="PANTHER" id="PTHR10780:SF18">
    <property type="entry name" value="LD43650P"/>
    <property type="match status" value="1"/>
</dbReference>
<dbReference type="GO" id="GO:0005741">
    <property type="term" value="C:mitochondrial outer membrane"/>
    <property type="evidence" value="ECO:0007669"/>
    <property type="project" value="UniProtKB-SubCell"/>
</dbReference>
<gene>
    <name evidence="12" type="primary">Dwil\GK18865</name>
    <name evidence="12" type="ORF">Dwil_GK18865</name>
</gene>
<keyword evidence="3 9" id="KW-0812">Transmembrane</keyword>
<dbReference type="KEGG" id="dwi:6649061"/>
<dbReference type="Proteomes" id="UP000007798">
    <property type="component" value="Unassembled WGS sequence"/>
</dbReference>
<dbReference type="PROSITE" id="PS50920">
    <property type="entry name" value="SOLCAR"/>
    <property type="match status" value="1"/>
</dbReference>
<evidence type="ECO:0000313" key="12">
    <source>
        <dbReference type="EMBL" id="EDW82678.2"/>
    </source>
</evidence>
<evidence type="ECO:0000256" key="2">
    <source>
        <dbReference type="ARBA" id="ARBA00006375"/>
    </source>
</evidence>
<accession>B4NCW9</accession>